<dbReference type="InterPro" id="IPR052162">
    <property type="entry name" value="Sensor_kinase/Photoreceptor"/>
</dbReference>
<dbReference type="EMBL" id="OBDZ01000009">
    <property type="protein sequence ID" value="SNY25615.1"/>
    <property type="molecule type" value="Genomic_DNA"/>
</dbReference>
<keyword evidence="9" id="KW-1185">Reference proteome</keyword>
<evidence type="ECO:0000256" key="6">
    <source>
        <dbReference type="ARBA" id="ARBA00023012"/>
    </source>
</evidence>
<gene>
    <name evidence="8" type="ORF">SAMN06265827_109123</name>
</gene>
<dbReference type="EC" id="2.7.13.3" evidence="2"/>
<dbReference type="PRINTS" id="PR00344">
    <property type="entry name" value="BCTRLSENSOR"/>
</dbReference>
<evidence type="ECO:0000256" key="3">
    <source>
        <dbReference type="ARBA" id="ARBA00022553"/>
    </source>
</evidence>
<keyword evidence="5 8" id="KW-0418">Kinase</keyword>
<dbReference type="PROSITE" id="PS50109">
    <property type="entry name" value="HIS_KIN"/>
    <property type="match status" value="1"/>
</dbReference>
<evidence type="ECO:0000259" key="7">
    <source>
        <dbReference type="PROSITE" id="PS50109"/>
    </source>
</evidence>
<evidence type="ECO:0000256" key="5">
    <source>
        <dbReference type="ARBA" id="ARBA00022777"/>
    </source>
</evidence>
<dbReference type="InterPro" id="IPR003594">
    <property type="entry name" value="HATPase_dom"/>
</dbReference>
<accession>A0A285GQ66</accession>
<protein>
    <recommendedName>
        <fullName evidence="2">histidine kinase</fullName>
        <ecNumber evidence="2">2.7.13.3</ecNumber>
    </recommendedName>
</protein>
<evidence type="ECO:0000256" key="4">
    <source>
        <dbReference type="ARBA" id="ARBA00022679"/>
    </source>
</evidence>
<dbReference type="AlphaFoldDB" id="A0A285GQ66"/>
<keyword evidence="3" id="KW-0597">Phosphoprotein</keyword>
<comment type="catalytic activity">
    <reaction evidence="1">
        <text>ATP + protein L-histidine = ADP + protein N-phospho-L-histidine.</text>
        <dbReference type="EC" id="2.7.13.3"/>
    </reaction>
</comment>
<proteinExistence type="predicted"/>
<dbReference type="PANTHER" id="PTHR43304">
    <property type="entry name" value="PHYTOCHROME-LIKE PROTEIN CPH1"/>
    <property type="match status" value="1"/>
</dbReference>
<feature type="domain" description="Histidine kinase" evidence="7">
    <location>
        <begin position="1"/>
        <end position="52"/>
    </location>
</feature>
<dbReference type="Proteomes" id="UP000219573">
    <property type="component" value="Unassembled WGS sequence"/>
</dbReference>
<keyword evidence="6" id="KW-0902">Two-component regulatory system</keyword>
<dbReference type="InterPro" id="IPR004358">
    <property type="entry name" value="Sig_transdc_His_kin-like_C"/>
</dbReference>
<dbReference type="OrthoDB" id="9813394at2"/>
<dbReference type="InterPro" id="IPR005467">
    <property type="entry name" value="His_kinase_dom"/>
</dbReference>
<evidence type="ECO:0000313" key="9">
    <source>
        <dbReference type="Proteomes" id="UP000219573"/>
    </source>
</evidence>
<evidence type="ECO:0000256" key="1">
    <source>
        <dbReference type="ARBA" id="ARBA00000085"/>
    </source>
</evidence>
<sequence>MFRRLHTKEEYEGTGMGLAICKRIIERHGGEICVESILGEGTSFYFTLPRNCRVYSDINKGE</sequence>
<dbReference type="Gene3D" id="3.30.565.10">
    <property type="entry name" value="Histidine kinase-like ATPase, C-terminal domain"/>
    <property type="match status" value="1"/>
</dbReference>
<evidence type="ECO:0000256" key="2">
    <source>
        <dbReference type="ARBA" id="ARBA00012438"/>
    </source>
</evidence>
<dbReference type="GO" id="GO:0000160">
    <property type="term" value="P:phosphorelay signal transduction system"/>
    <property type="evidence" value="ECO:0007669"/>
    <property type="project" value="UniProtKB-KW"/>
</dbReference>
<reference evidence="9" key="1">
    <citation type="submission" date="2017-09" db="EMBL/GenBank/DDBJ databases">
        <authorList>
            <person name="Varghese N."/>
            <person name="Submissions S."/>
        </authorList>
    </citation>
    <scope>NUCLEOTIDE SEQUENCE [LARGE SCALE GENOMIC DNA]</scope>
    <source>
        <strain evidence="9">MSL47</strain>
    </source>
</reference>
<dbReference type="PANTHER" id="PTHR43304:SF1">
    <property type="entry name" value="PAC DOMAIN-CONTAINING PROTEIN"/>
    <property type="match status" value="1"/>
</dbReference>
<evidence type="ECO:0000313" key="8">
    <source>
        <dbReference type="EMBL" id="SNY25615.1"/>
    </source>
</evidence>
<dbReference type="SUPFAM" id="SSF55874">
    <property type="entry name" value="ATPase domain of HSP90 chaperone/DNA topoisomerase II/histidine kinase"/>
    <property type="match status" value="1"/>
</dbReference>
<dbReference type="Pfam" id="PF02518">
    <property type="entry name" value="HATPase_c"/>
    <property type="match status" value="1"/>
</dbReference>
<keyword evidence="4" id="KW-0808">Transferase</keyword>
<organism evidence="8 9">
    <name type="scientific">Orenia metallireducens</name>
    <dbReference type="NCBI Taxonomy" id="1413210"/>
    <lineage>
        <taxon>Bacteria</taxon>
        <taxon>Bacillati</taxon>
        <taxon>Bacillota</taxon>
        <taxon>Clostridia</taxon>
        <taxon>Halanaerobiales</taxon>
        <taxon>Halobacteroidaceae</taxon>
        <taxon>Orenia</taxon>
    </lineage>
</organism>
<dbReference type="GO" id="GO:0004673">
    <property type="term" value="F:protein histidine kinase activity"/>
    <property type="evidence" value="ECO:0007669"/>
    <property type="project" value="UniProtKB-EC"/>
</dbReference>
<dbReference type="InterPro" id="IPR036890">
    <property type="entry name" value="HATPase_C_sf"/>
</dbReference>
<name>A0A285GQ66_9FIRM</name>